<organism evidence="1 2">
    <name type="scientific">Loigolactobacillus binensis</name>
    <dbReference type="NCBI Taxonomy" id="2559922"/>
    <lineage>
        <taxon>Bacteria</taxon>
        <taxon>Bacillati</taxon>
        <taxon>Bacillota</taxon>
        <taxon>Bacilli</taxon>
        <taxon>Lactobacillales</taxon>
        <taxon>Lactobacillaceae</taxon>
        <taxon>Loigolactobacillus</taxon>
    </lineage>
</organism>
<proteinExistence type="predicted"/>
<reference evidence="2" key="1">
    <citation type="journal article" date="2019" name="Int. J. Syst. Evol. Microbiol.">
        <title>The Global Catalogue of Microorganisms (GCM) 10K type strain sequencing project: providing services to taxonomists for standard genome sequencing and annotation.</title>
        <authorList>
            <consortium name="The Broad Institute Genomics Platform"/>
            <consortium name="The Broad Institute Genome Sequencing Center for Infectious Disease"/>
            <person name="Wu L."/>
            <person name="Ma J."/>
        </authorList>
    </citation>
    <scope>NUCLEOTIDE SEQUENCE [LARGE SCALE GENOMIC DNA]</scope>
    <source>
        <strain evidence="2">CCM 8925</strain>
    </source>
</reference>
<gene>
    <name evidence="1" type="ORF">ACFQZ7_09145</name>
</gene>
<protein>
    <submittedName>
        <fullName evidence="1">SAM-dependent methyltransferase</fullName>
    </submittedName>
</protein>
<keyword evidence="1" id="KW-0808">Transferase</keyword>
<dbReference type="EMBL" id="JBHTIO010000042">
    <property type="protein sequence ID" value="MFD0897886.1"/>
    <property type="molecule type" value="Genomic_DNA"/>
</dbReference>
<dbReference type="InterPro" id="IPR029063">
    <property type="entry name" value="SAM-dependent_MTases_sf"/>
</dbReference>
<sequence>MTTAVLTTKYVQEVQRLRQKYAALPAATQRLDGILRNIMRLAHGKLPQQLPNLILPETVLVEWALTQPQSTFTQTATEFQQLDRCLENYRGFLQDQFGFWGQITQAAAAAIARLPGKRYLEVMAGNGYLSAGLRQFNQQVYATDDLGWVAENETGNQQLTAIEKLDALAAYRKYRHQIDYVVMVWSPDGVPVDWQLLQLMRQDTPRIPLLCVGERNGCTNSAIFWQHAHLQQNPQITRLQHYFPPLDLVAEQIFWID</sequence>
<dbReference type="RefSeq" id="WP_137638191.1">
    <property type="nucleotide sequence ID" value="NZ_BJDN01000019.1"/>
</dbReference>
<evidence type="ECO:0000313" key="1">
    <source>
        <dbReference type="EMBL" id="MFD0897886.1"/>
    </source>
</evidence>
<comment type="caution">
    <text evidence="1">The sequence shown here is derived from an EMBL/GenBank/DDBJ whole genome shotgun (WGS) entry which is preliminary data.</text>
</comment>
<evidence type="ECO:0000313" key="2">
    <source>
        <dbReference type="Proteomes" id="UP001597104"/>
    </source>
</evidence>
<name>A0ABW3EFM0_9LACO</name>
<accession>A0ABW3EFM0</accession>
<keyword evidence="1" id="KW-0489">Methyltransferase</keyword>
<dbReference type="GO" id="GO:0008168">
    <property type="term" value="F:methyltransferase activity"/>
    <property type="evidence" value="ECO:0007669"/>
    <property type="project" value="UniProtKB-KW"/>
</dbReference>
<keyword evidence="2" id="KW-1185">Reference proteome</keyword>
<dbReference type="Proteomes" id="UP001597104">
    <property type="component" value="Unassembled WGS sequence"/>
</dbReference>
<dbReference type="GO" id="GO:0032259">
    <property type="term" value="P:methylation"/>
    <property type="evidence" value="ECO:0007669"/>
    <property type="project" value="UniProtKB-KW"/>
</dbReference>
<dbReference type="SUPFAM" id="SSF53335">
    <property type="entry name" value="S-adenosyl-L-methionine-dependent methyltransferases"/>
    <property type="match status" value="1"/>
</dbReference>